<feature type="region of interest" description="Disordered" evidence="1">
    <location>
        <begin position="179"/>
        <end position="279"/>
    </location>
</feature>
<keyword evidence="4" id="KW-1185">Reference proteome</keyword>
<comment type="caution">
    <text evidence="3">The sequence shown here is derived from an EMBL/GenBank/DDBJ whole genome shotgun (WGS) entry which is preliminary data.</text>
</comment>
<accession>A0ABQ9GRR5</accession>
<evidence type="ECO:0000256" key="1">
    <source>
        <dbReference type="SAM" id="MobiDB-lite"/>
    </source>
</evidence>
<reference evidence="3 4" key="1">
    <citation type="submission" date="2023-02" db="EMBL/GenBank/DDBJ databases">
        <title>LHISI_Scaffold_Assembly.</title>
        <authorList>
            <person name="Stuart O.P."/>
            <person name="Cleave R."/>
            <person name="Magrath M.J.L."/>
            <person name="Mikheyev A.S."/>
        </authorList>
    </citation>
    <scope>NUCLEOTIDE SEQUENCE [LARGE SCALE GENOMIC DNA]</scope>
    <source>
        <strain evidence="3">Daus_M_001</strain>
        <tissue evidence="3">Leg muscle</tissue>
    </source>
</reference>
<protein>
    <submittedName>
        <fullName evidence="3">Uncharacterized protein</fullName>
    </submittedName>
</protein>
<evidence type="ECO:0000313" key="3">
    <source>
        <dbReference type="EMBL" id="KAJ8874702.1"/>
    </source>
</evidence>
<organism evidence="3 4">
    <name type="scientific">Dryococelus australis</name>
    <dbReference type="NCBI Taxonomy" id="614101"/>
    <lineage>
        <taxon>Eukaryota</taxon>
        <taxon>Metazoa</taxon>
        <taxon>Ecdysozoa</taxon>
        <taxon>Arthropoda</taxon>
        <taxon>Hexapoda</taxon>
        <taxon>Insecta</taxon>
        <taxon>Pterygota</taxon>
        <taxon>Neoptera</taxon>
        <taxon>Polyneoptera</taxon>
        <taxon>Phasmatodea</taxon>
        <taxon>Verophasmatodea</taxon>
        <taxon>Anareolatae</taxon>
        <taxon>Phasmatidae</taxon>
        <taxon>Eurycanthinae</taxon>
        <taxon>Dryococelus</taxon>
    </lineage>
</organism>
<evidence type="ECO:0000313" key="4">
    <source>
        <dbReference type="Proteomes" id="UP001159363"/>
    </source>
</evidence>
<gene>
    <name evidence="3" type="ORF">PR048_025568</name>
</gene>
<keyword evidence="2" id="KW-1133">Transmembrane helix</keyword>
<name>A0ABQ9GRR5_9NEOP</name>
<evidence type="ECO:0000256" key="2">
    <source>
        <dbReference type="SAM" id="Phobius"/>
    </source>
</evidence>
<dbReference type="EMBL" id="JARBHB010000010">
    <property type="protein sequence ID" value="KAJ8874702.1"/>
    <property type="molecule type" value="Genomic_DNA"/>
</dbReference>
<feature type="transmembrane region" description="Helical" evidence="2">
    <location>
        <begin position="20"/>
        <end position="43"/>
    </location>
</feature>
<keyword evidence="2" id="KW-0472">Membrane</keyword>
<sequence>MVAVSGENHRHVESYRDSNTVMYLGGILLCVLVLAAGVVALCYCHRRSSATSDVLEDCEDSVVDPLSPKPVARSPCPVAAVQRSHRPGKPPKPGVDAVRMSALHGSTTTTNSYDRSHITGASSSTTEGPLLVSSSSLVCYPRETLNPPPSPATTADSTRRACHDDYCCSSSGASRFRPYRRYRTINQPPPPTPCSTDVCDESDSNYTYPHYRYYPPAGSENESDTFPPPPPTPRSQPYSEGGPSCPPSPSSTAGRSSTYFNPLPPPPSPVLSPCGHYDC</sequence>
<feature type="region of interest" description="Disordered" evidence="1">
    <location>
        <begin position="105"/>
        <end position="129"/>
    </location>
</feature>
<proteinExistence type="predicted"/>
<dbReference type="Proteomes" id="UP001159363">
    <property type="component" value="Chromosome 9"/>
</dbReference>
<keyword evidence="2" id="KW-0812">Transmembrane</keyword>